<reference evidence="4" key="1">
    <citation type="submission" date="2023-08" db="EMBL/GenBank/DDBJ databases">
        <authorList>
            <person name="Chen Y."/>
            <person name="Shah S."/>
            <person name="Dougan E. K."/>
            <person name="Thang M."/>
            <person name="Chan C."/>
        </authorList>
    </citation>
    <scope>NUCLEOTIDE SEQUENCE</scope>
</reference>
<dbReference type="SUPFAM" id="SSF46565">
    <property type="entry name" value="Chaperone J-domain"/>
    <property type="match status" value="1"/>
</dbReference>
<feature type="domain" description="J" evidence="3">
    <location>
        <begin position="30"/>
        <end position="96"/>
    </location>
</feature>
<evidence type="ECO:0000259" key="3">
    <source>
        <dbReference type="PROSITE" id="PS50076"/>
    </source>
</evidence>
<feature type="region of interest" description="Disordered" evidence="1">
    <location>
        <begin position="244"/>
        <end position="267"/>
    </location>
</feature>
<dbReference type="AlphaFoldDB" id="A0AA36I4G6"/>
<feature type="signal peptide" evidence="2">
    <location>
        <begin position="1"/>
        <end position="19"/>
    </location>
</feature>
<protein>
    <recommendedName>
        <fullName evidence="3">J domain-containing protein</fullName>
    </recommendedName>
</protein>
<dbReference type="InterPro" id="IPR001623">
    <property type="entry name" value="DnaJ_domain"/>
</dbReference>
<evidence type="ECO:0000313" key="4">
    <source>
        <dbReference type="EMBL" id="CAJ1380572.1"/>
    </source>
</evidence>
<proteinExistence type="predicted"/>
<evidence type="ECO:0000256" key="2">
    <source>
        <dbReference type="SAM" id="SignalP"/>
    </source>
</evidence>
<gene>
    <name evidence="4" type="ORF">EVOR1521_LOCUS8482</name>
</gene>
<evidence type="ECO:0000256" key="1">
    <source>
        <dbReference type="SAM" id="MobiDB-lite"/>
    </source>
</evidence>
<accession>A0AA36I4G6</accession>
<dbReference type="InterPro" id="IPR036869">
    <property type="entry name" value="J_dom_sf"/>
</dbReference>
<comment type="caution">
    <text evidence="4">The sequence shown here is derived from an EMBL/GenBank/DDBJ whole genome shotgun (WGS) entry which is preliminary data.</text>
</comment>
<dbReference type="PROSITE" id="PS50076">
    <property type="entry name" value="DNAJ_2"/>
    <property type="match status" value="1"/>
</dbReference>
<dbReference type="EMBL" id="CAUJNA010000724">
    <property type="protein sequence ID" value="CAJ1380572.1"/>
    <property type="molecule type" value="Genomic_DNA"/>
</dbReference>
<name>A0AA36I4G6_9DINO</name>
<dbReference type="Proteomes" id="UP001178507">
    <property type="component" value="Unassembled WGS sequence"/>
</dbReference>
<organism evidence="4 5">
    <name type="scientific">Effrenium voratum</name>
    <dbReference type="NCBI Taxonomy" id="2562239"/>
    <lineage>
        <taxon>Eukaryota</taxon>
        <taxon>Sar</taxon>
        <taxon>Alveolata</taxon>
        <taxon>Dinophyceae</taxon>
        <taxon>Suessiales</taxon>
        <taxon>Symbiodiniaceae</taxon>
        <taxon>Effrenium</taxon>
    </lineage>
</organism>
<feature type="chain" id="PRO_5041449089" description="J domain-containing protein" evidence="2">
    <location>
        <begin position="20"/>
        <end position="267"/>
    </location>
</feature>
<sequence length="267" mass="29394">MRWPLLLALAPAFLSPLRRTAVQRRATLNEALDIFGLEVVPSASELRRVFRKLAAKTHPDVTGSEEAFRRMVEAYRQLQSADPGAGKDKDAVDEFLQDWLSESVLGWGDFAQIERDTDDDGWAGRAPVLNNFVRRHDAASEGGVQEGDCVIFRLLQPIRGFAWGVGRVIAVQVNYSRSGPNGLLHLQPLRQIGPTLLEEDLDADVAITRATDRLELLAVELLADGRVQLPELGRAHVRAALGGDLWGNPPRTAPPAPELQSNESRMA</sequence>
<dbReference type="CDD" id="cd06257">
    <property type="entry name" value="DnaJ"/>
    <property type="match status" value="1"/>
</dbReference>
<dbReference type="SMART" id="SM00271">
    <property type="entry name" value="DnaJ"/>
    <property type="match status" value="1"/>
</dbReference>
<evidence type="ECO:0000313" key="5">
    <source>
        <dbReference type="Proteomes" id="UP001178507"/>
    </source>
</evidence>
<keyword evidence="5" id="KW-1185">Reference proteome</keyword>
<dbReference type="Gene3D" id="1.10.287.110">
    <property type="entry name" value="DnaJ domain"/>
    <property type="match status" value="1"/>
</dbReference>
<keyword evidence="2" id="KW-0732">Signal</keyword>